<dbReference type="Gene3D" id="1.25.40.10">
    <property type="entry name" value="Tetratricopeptide repeat domain"/>
    <property type="match status" value="1"/>
</dbReference>
<dbReference type="SUPFAM" id="SSF48452">
    <property type="entry name" value="TPR-like"/>
    <property type="match status" value="1"/>
</dbReference>
<keyword evidence="2" id="KW-1185">Reference proteome</keyword>
<gene>
    <name evidence="1" type="ORF">C7456_108201</name>
</gene>
<comment type="caution">
    <text evidence="1">The sequence shown here is derived from an EMBL/GenBank/DDBJ whole genome shotgun (WGS) entry which is preliminary data.</text>
</comment>
<dbReference type="RefSeq" id="WP_109724023.1">
    <property type="nucleotide sequence ID" value="NZ_MSZV01000073.1"/>
</dbReference>
<organism evidence="1 2">
    <name type="scientific">Fulvimonas soli</name>
    <dbReference type="NCBI Taxonomy" id="155197"/>
    <lineage>
        <taxon>Bacteria</taxon>
        <taxon>Pseudomonadati</taxon>
        <taxon>Pseudomonadota</taxon>
        <taxon>Gammaproteobacteria</taxon>
        <taxon>Lysobacterales</taxon>
        <taxon>Rhodanobacteraceae</taxon>
        <taxon>Fulvimonas</taxon>
    </lineage>
</organism>
<name>A0A316I0P2_9GAMM</name>
<dbReference type="EMBL" id="QGHC01000008">
    <property type="protein sequence ID" value="PWK85905.1"/>
    <property type="molecule type" value="Genomic_DNA"/>
</dbReference>
<proteinExistence type="predicted"/>
<dbReference type="OrthoDB" id="7593450at2"/>
<evidence type="ECO:0000313" key="1">
    <source>
        <dbReference type="EMBL" id="PWK85905.1"/>
    </source>
</evidence>
<dbReference type="Pfam" id="PF06041">
    <property type="entry name" value="DUF924"/>
    <property type="match status" value="1"/>
</dbReference>
<sequence>MPADAAETAPAPAREVLAFWFAGENASRWFAADPAFDAAIRARFAATHAAAARGELDGWCATPEGWLALLIVLDQFSRNLYRGDARAFACDARAQALAVAGLARGDDGRLPRPWRAFAYLPLEHAEDPELQRQSVARFRALAEQAPSAERARYDGYLDYALRHGAVVARYGRFPHRNAALGRADTPDERDYLAQPGAGF</sequence>
<evidence type="ECO:0000313" key="2">
    <source>
        <dbReference type="Proteomes" id="UP000245812"/>
    </source>
</evidence>
<dbReference type="InterPro" id="IPR011990">
    <property type="entry name" value="TPR-like_helical_dom_sf"/>
</dbReference>
<protein>
    <submittedName>
        <fullName evidence="1">Uncharacterized protein (DUF924 family)</fullName>
    </submittedName>
</protein>
<dbReference type="AlphaFoldDB" id="A0A316I0P2"/>
<accession>A0A316I0P2</accession>
<dbReference type="Gene3D" id="1.20.58.320">
    <property type="entry name" value="TPR-like"/>
    <property type="match status" value="1"/>
</dbReference>
<dbReference type="Proteomes" id="UP000245812">
    <property type="component" value="Unassembled WGS sequence"/>
</dbReference>
<reference evidence="1 2" key="1">
    <citation type="submission" date="2018-05" db="EMBL/GenBank/DDBJ databases">
        <title>Genomic Encyclopedia of Type Strains, Phase IV (KMG-IV): sequencing the most valuable type-strain genomes for metagenomic binning, comparative biology and taxonomic classification.</title>
        <authorList>
            <person name="Goeker M."/>
        </authorList>
    </citation>
    <scope>NUCLEOTIDE SEQUENCE [LARGE SCALE GENOMIC DNA]</scope>
    <source>
        <strain evidence="1 2">DSM 14263</strain>
    </source>
</reference>
<dbReference type="InterPro" id="IPR010323">
    <property type="entry name" value="DUF924"/>
</dbReference>